<keyword evidence="4 7" id="KW-0560">Oxidoreductase</keyword>
<dbReference type="InterPro" id="IPR015798">
    <property type="entry name" value="Cu_amine_oxidase_C"/>
</dbReference>
<dbReference type="InterPro" id="IPR000269">
    <property type="entry name" value="Cu_amine_oxidase"/>
</dbReference>
<gene>
    <name evidence="11" type="ORF">P5673_007642</name>
</gene>
<dbReference type="SUPFAM" id="SSF49998">
    <property type="entry name" value="Amine oxidase catalytic domain"/>
    <property type="match status" value="1"/>
</dbReference>
<feature type="transmembrane region" description="Helical" evidence="8">
    <location>
        <begin position="12"/>
        <end position="35"/>
    </location>
</feature>
<proteinExistence type="inferred from homology"/>
<keyword evidence="8" id="KW-0472">Membrane</keyword>
<keyword evidence="5 7" id="KW-0186">Copper</keyword>
<dbReference type="PRINTS" id="PR00766">
    <property type="entry name" value="CUDAOXIDASE"/>
</dbReference>
<dbReference type="Proteomes" id="UP001249851">
    <property type="component" value="Unassembled WGS sequence"/>
</dbReference>
<dbReference type="PANTHER" id="PTHR10638">
    <property type="entry name" value="COPPER AMINE OXIDASE"/>
    <property type="match status" value="1"/>
</dbReference>
<comment type="caution">
    <text evidence="11">The sequence shown here is derived from an EMBL/GenBank/DDBJ whole genome shotgun (WGS) entry which is preliminary data.</text>
</comment>
<protein>
    <recommendedName>
        <fullName evidence="7">Amine oxidase</fullName>
        <ecNumber evidence="7">1.4.3.-</ecNumber>
    </recommendedName>
</protein>
<feature type="domain" description="Copper amine oxidase N2-terminal" evidence="10">
    <location>
        <begin position="77"/>
        <end position="162"/>
    </location>
</feature>
<dbReference type="Pfam" id="PF02727">
    <property type="entry name" value="Cu_amine_oxidN2"/>
    <property type="match status" value="1"/>
</dbReference>
<evidence type="ECO:0000259" key="10">
    <source>
        <dbReference type="Pfam" id="PF02727"/>
    </source>
</evidence>
<dbReference type="InterPro" id="IPR015800">
    <property type="entry name" value="Cu_amine_oxidase_N2"/>
</dbReference>
<feature type="modified residue" description="2',4',5'-topaquinone" evidence="6">
    <location>
        <position position="491"/>
    </location>
</feature>
<dbReference type="GO" id="GO:0005886">
    <property type="term" value="C:plasma membrane"/>
    <property type="evidence" value="ECO:0007669"/>
    <property type="project" value="TreeGrafter"/>
</dbReference>
<dbReference type="GO" id="GO:0008131">
    <property type="term" value="F:primary methylamine oxidase activity"/>
    <property type="evidence" value="ECO:0007669"/>
    <property type="project" value="InterPro"/>
</dbReference>
<evidence type="ECO:0000256" key="4">
    <source>
        <dbReference type="ARBA" id="ARBA00023002"/>
    </source>
</evidence>
<dbReference type="AlphaFoldDB" id="A0AAD9QUH3"/>
<comment type="cofactor">
    <cofactor evidence="7">
        <name>Cu cation</name>
        <dbReference type="ChEBI" id="CHEBI:23378"/>
    </cofactor>
    <text evidence="7">Contains 1 topaquinone per subunit.</text>
</comment>
<organism evidence="11 12">
    <name type="scientific">Acropora cervicornis</name>
    <name type="common">Staghorn coral</name>
    <dbReference type="NCBI Taxonomy" id="6130"/>
    <lineage>
        <taxon>Eukaryota</taxon>
        <taxon>Metazoa</taxon>
        <taxon>Cnidaria</taxon>
        <taxon>Anthozoa</taxon>
        <taxon>Hexacorallia</taxon>
        <taxon>Scleractinia</taxon>
        <taxon>Astrocoeniina</taxon>
        <taxon>Acroporidae</taxon>
        <taxon>Acropora</taxon>
    </lineage>
</organism>
<evidence type="ECO:0000256" key="8">
    <source>
        <dbReference type="SAM" id="Phobius"/>
    </source>
</evidence>
<keyword evidence="2 7" id="KW-0479">Metal-binding</keyword>
<dbReference type="Gene3D" id="3.10.450.40">
    <property type="match status" value="2"/>
</dbReference>
<reference evidence="11" key="2">
    <citation type="journal article" date="2023" name="Science">
        <title>Genomic signatures of disease resistance in endangered staghorn corals.</title>
        <authorList>
            <person name="Vollmer S.V."/>
            <person name="Selwyn J.D."/>
            <person name="Despard B.A."/>
            <person name="Roesel C.L."/>
        </authorList>
    </citation>
    <scope>NUCLEOTIDE SEQUENCE</scope>
    <source>
        <strain evidence="11">K2</strain>
    </source>
</reference>
<dbReference type="InterPro" id="IPR016182">
    <property type="entry name" value="Cu_amine_oxidase_N-reg"/>
</dbReference>
<dbReference type="GO" id="GO:0005507">
    <property type="term" value="F:copper ion binding"/>
    <property type="evidence" value="ECO:0007669"/>
    <property type="project" value="InterPro"/>
</dbReference>
<name>A0AAD9QUH3_ACRCE</name>
<keyword evidence="8" id="KW-0812">Transmembrane</keyword>
<reference evidence="11" key="1">
    <citation type="journal article" date="2023" name="G3 (Bethesda)">
        <title>Whole genome assembly and annotation of the endangered Caribbean coral Acropora cervicornis.</title>
        <authorList>
            <person name="Selwyn J.D."/>
            <person name="Vollmer S.V."/>
        </authorList>
    </citation>
    <scope>NUCLEOTIDE SEQUENCE</scope>
    <source>
        <strain evidence="11">K2</strain>
    </source>
</reference>
<evidence type="ECO:0000259" key="9">
    <source>
        <dbReference type="Pfam" id="PF01179"/>
    </source>
</evidence>
<feature type="domain" description="Copper amine oxidase catalytic" evidence="9">
    <location>
        <begin position="332"/>
        <end position="743"/>
    </location>
</feature>
<dbReference type="Gene3D" id="2.70.98.20">
    <property type="entry name" value="Copper amine oxidase, catalytic domain"/>
    <property type="match status" value="1"/>
</dbReference>
<evidence type="ECO:0000256" key="6">
    <source>
        <dbReference type="PIRSR" id="PIRSR600269-51"/>
    </source>
</evidence>
<sequence>MAGKTDAVSLKWKVAVAILFLLCVGLTIAVLLVAVDFTRYKEKYPGKLEHKDCPEGTLDAQRDLPKSQAIFADLSSEELVAVRDFMLKQSALDLKRIDEATVKDNYIYLIQLLPPDKDMVLEYLDNNKTKPARKALVVVFQGSTDPAVVQEYVVSRLNTPEAMTYDKYGITLDFNVRPYDMVQEKAIEKIVLQATSKAFRLLNESYDGYCYANCTNKRLKFQPQTPFGKDRGERKTWLHFMRDIEGSYLNPVDFQLHIDFAGPDESKWRLESVYYSGGTYETIDLLMDQYNLGSSRSFIAAPKLQYDGNTPLFSSFARRGNPQPHKPMRPPRMFEPDGQRFSISGRRVKYMSWSFDFRMDSVSGPQLFDIRFNNERIIYELSLQEAISFYSGYSPYFQTLNFVYGGWTMGARNLELIGGVDCPETAKFFDAVHFVDSNNPKAIKNAVCVFELDSGIPLRRHFQTDGKGYKFYGGLVSHALVLRTIITVENYDSIFDFMFYQNGVVEVKATPIGYLLADNYRFQPPSDSSFGEKVHTEINGNLHDHIFHYKVDLDVHSRFNSFQTLEITTKQQQSLGGLQSQTSKIFRVSQKRFEKNALFKTINFDTPTFYNIYSAEENTFGSKKGYLIEPQSAVKQVLPENDYVTTMAPWSKYPLVVTKYRSKETKSSSLYNQNSPTRPIVDFPDFSSAQSNEDISNQDLVAWVSIGAIQIPTPEDVPNFASAANSARFFLRPFNYFNEDPSMGSTDAVLIRPDYGKDKNVVQAFGDYSREECFPRKYDINIKGNYKREI</sequence>
<keyword evidence="12" id="KW-1185">Reference proteome</keyword>
<evidence type="ECO:0000256" key="5">
    <source>
        <dbReference type="ARBA" id="ARBA00023008"/>
    </source>
</evidence>
<accession>A0AAD9QUH3</accession>
<evidence type="ECO:0000313" key="12">
    <source>
        <dbReference type="Proteomes" id="UP001249851"/>
    </source>
</evidence>
<evidence type="ECO:0000313" key="11">
    <source>
        <dbReference type="EMBL" id="KAK2567772.1"/>
    </source>
</evidence>
<dbReference type="InterPro" id="IPR036460">
    <property type="entry name" value="Cu_amine_oxidase_C_sf"/>
</dbReference>
<keyword evidence="8" id="KW-1133">Transmembrane helix</keyword>
<dbReference type="GO" id="GO:0048038">
    <property type="term" value="F:quinone binding"/>
    <property type="evidence" value="ECO:0007669"/>
    <property type="project" value="InterPro"/>
</dbReference>
<dbReference type="PANTHER" id="PTHR10638:SF20">
    <property type="entry name" value="AMINE OXIDASE"/>
    <property type="match status" value="1"/>
</dbReference>
<comment type="similarity">
    <text evidence="1 7">Belongs to the copper/topaquinone oxidase family.</text>
</comment>
<dbReference type="GO" id="GO:0009308">
    <property type="term" value="P:amine metabolic process"/>
    <property type="evidence" value="ECO:0007669"/>
    <property type="project" value="UniProtKB-UniRule"/>
</dbReference>
<comment type="PTM">
    <text evidence="6 7">Topaquinone (TPQ) is generated by copper-dependent autoxidation of a specific tyrosyl residue.</text>
</comment>
<evidence type="ECO:0000256" key="1">
    <source>
        <dbReference type="ARBA" id="ARBA00007983"/>
    </source>
</evidence>
<evidence type="ECO:0000256" key="3">
    <source>
        <dbReference type="ARBA" id="ARBA00022772"/>
    </source>
</evidence>
<evidence type="ECO:0000256" key="7">
    <source>
        <dbReference type="RuleBase" id="RU000672"/>
    </source>
</evidence>
<keyword evidence="3 6" id="KW-0801">TPQ</keyword>
<evidence type="ECO:0000256" key="2">
    <source>
        <dbReference type="ARBA" id="ARBA00022723"/>
    </source>
</evidence>
<dbReference type="EC" id="1.4.3.-" evidence="7"/>
<dbReference type="Pfam" id="PF01179">
    <property type="entry name" value="Cu_amine_oxid"/>
    <property type="match status" value="1"/>
</dbReference>
<dbReference type="EMBL" id="JARQWQ010000013">
    <property type="protein sequence ID" value="KAK2567772.1"/>
    <property type="molecule type" value="Genomic_DNA"/>
</dbReference>
<dbReference type="SUPFAM" id="SSF54416">
    <property type="entry name" value="Amine oxidase N-terminal region"/>
    <property type="match status" value="2"/>
</dbReference>